<accession>A0A8J4PMK7</accession>
<dbReference type="InterPro" id="IPR008615">
    <property type="entry name" value="FNIP"/>
</dbReference>
<evidence type="ECO:0000256" key="1">
    <source>
        <dbReference type="ARBA" id="ARBA00022737"/>
    </source>
</evidence>
<proteinExistence type="predicted"/>
<comment type="caution">
    <text evidence="2">The sequence shown here is derived from an EMBL/GenBank/DDBJ whole genome shotgun (WGS) entry which is preliminary data.</text>
</comment>
<dbReference type="Proteomes" id="UP000695562">
    <property type="component" value="Unassembled WGS sequence"/>
</dbReference>
<dbReference type="InterPro" id="IPR051251">
    <property type="entry name" value="STK_FNIP-Repeat"/>
</dbReference>
<sequence length="1353" mass="154144">MSSSYLIKDDSLFITQNHAHQFEWSVLKTDNCNNNSNNNNNSHNDIKQLNILVTEQYDHDLYTNHILNIVQHIPDTITTVVITYSHNSNNCNTDKNSDIPPISVETKRIIKLNKSLLDLQYRIQRLLYTLDQIKYLDVPSFTNRRVELKRDTLNPETRLLNWSVDQEIKHYMGKSSIVQITDTTSPEYLVSLFKRYDDYEHKDIHLELHKYYDSQYDQDILDIFKLLVNQIRSVKITVYQIKDEAEQPQETLDASVQRRESLVERVKEMMPAFVKVVEMKGMDCKKTYYNNSTRGVFHINDPKHGAIPATTNHLLWNAFEAPKNIPSGVKRVTLIYVYQTFLGSIFPQTVVSLFLESYNKEIITTALPETITHLGIGKLGVALSMVKLPACLKYLSIGKLTIQFSFEKVRVPATLSHLEINDPDQFTHHWLFSKGALPASVTHLRIGEPKINNKLSTPLLIPSTVQVMDLPRHPENFINYKIVDRQDYYQTTSGVPFTDIASIKHIHIDKPFLSALPSLPSTLESLDLTDNLARFDKNSLPRSLTSLKCVSYRDVPDHARLNYLETKILELDIIKVVFKVSDRSITLSQIPTTKDQFLMNCVLPMEHLSFGSSDLYTLSDILSPDVVIKRLTIASKHKLEIPNSVQYYEAYNLPVNYPASLKRIHLCSRYSFINSGAETAIYPVPSSVKVLIKNQGNPAKYLQFSDKYSKLCLEASKKAGHNNLVSVDSFLVIWRNKFLQAKINDSQRQPRYVTFKAEIVDGVRRLVNKTPIDSSGLLKVKVKSISPIPFGVTFFSIGEHEVKKAVLLALPSSVTKLKVSNYFDIKHDMIPPSVKHLVTTVLQKEIIPPHLEILEIRSRYSKSTLEELKECLPLTLKRVILSVKCMLNEDFLAQDKLDYLMERKLIAPGHCYYQGKTPISPSTTTLIWGLNEIIPVGVIPYGVKKILFCNRFNQMIGQDCIPESVTEIILGAYFTQCLSHLYLPVSLKYLSLGGCNHPIIPHSLPPNIVQIRIRRSFYHYKSLIHLPKSIKYVKFNSYRLKQDHNSNLCSTKVMFKSIYSNPQSEELKVIQDINESIGLYDQFVSTTTTTPTPTLCPPLDVDFHLDVNENLYLVPGLLDHFRVDSMLLDNEFNQCLAKGSLPQTLTKLVFTRPYQFIQETLNLPPNLRYLDFGKVSCSIESLVLPPTLTTVFLPSFVKPVSIPLGFLPHGLKSLHLRADYKNTIEVGVIPDTVEEVSMCQHADMDNLDFIPPSVTKLSLGVYKANILDCVSSSVTDLHIHPVSHNSYSIPANLIPTTITKLSVDQSIKMLNMDEIPNRVKELHLSDCIFTGIIPSTVQHIEIKSYNRELVWGK</sequence>
<evidence type="ECO:0000313" key="2">
    <source>
        <dbReference type="EMBL" id="KAF2069918.1"/>
    </source>
</evidence>
<gene>
    <name evidence="2" type="ORF">CYY_008758</name>
</gene>
<reference evidence="2" key="1">
    <citation type="submission" date="2020-01" db="EMBL/GenBank/DDBJ databases">
        <title>Development of genomics and gene disruption for Polysphondylium violaceum indicates a role for the polyketide synthase stlB in stalk morphogenesis.</title>
        <authorList>
            <person name="Narita B."/>
            <person name="Kawabe Y."/>
            <person name="Kin K."/>
            <person name="Saito T."/>
            <person name="Gibbs R."/>
            <person name="Kuspa A."/>
            <person name="Muzny D."/>
            <person name="Queller D."/>
            <person name="Richards S."/>
            <person name="Strassman J."/>
            <person name="Sucgang R."/>
            <person name="Worley K."/>
            <person name="Schaap P."/>
        </authorList>
    </citation>
    <scope>NUCLEOTIDE SEQUENCE</scope>
    <source>
        <strain evidence="2">QSvi11</strain>
    </source>
</reference>
<keyword evidence="3" id="KW-1185">Reference proteome</keyword>
<protein>
    <recommendedName>
        <fullName evidence="4">FNIP repeat-containing protein</fullName>
    </recommendedName>
</protein>
<evidence type="ECO:0000313" key="3">
    <source>
        <dbReference type="Proteomes" id="UP000695562"/>
    </source>
</evidence>
<dbReference type="EMBL" id="AJWJ01000573">
    <property type="protein sequence ID" value="KAF2069918.1"/>
    <property type="molecule type" value="Genomic_DNA"/>
</dbReference>
<name>A0A8J4PMK7_9MYCE</name>
<dbReference type="PANTHER" id="PTHR32134">
    <property type="entry name" value="FNIP REPEAT-CONTAINING PROTEIN"/>
    <property type="match status" value="1"/>
</dbReference>
<dbReference type="OrthoDB" id="22524at2759"/>
<dbReference type="Pfam" id="PF05725">
    <property type="entry name" value="FNIP"/>
    <property type="match status" value="3"/>
</dbReference>
<keyword evidence="1" id="KW-0677">Repeat</keyword>
<organism evidence="2 3">
    <name type="scientific">Polysphondylium violaceum</name>
    <dbReference type="NCBI Taxonomy" id="133409"/>
    <lineage>
        <taxon>Eukaryota</taxon>
        <taxon>Amoebozoa</taxon>
        <taxon>Evosea</taxon>
        <taxon>Eumycetozoa</taxon>
        <taxon>Dictyostelia</taxon>
        <taxon>Dictyosteliales</taxon>
        <taxon>Dictyosteliaceae</taxon>
        <taxon>Polysphondylium</taxon>
    </lineage>
</organism>
<dbReference type="PANTHER" id="PTHR32134:SF92">
    <property type="entry name" value="FNIP REPEAT-CONTAINING PROTEIN"/>
    <property type="match status" value="1"/>
</dbReference>
<evidence type="ECO:0008006" key="4">
    <source>
        <dbReference type="Google" id="ProtNLM"/>
    </source>
</evidence>